<evidence type="ECO:0000256" key="1">
    <source>
        <dbReference type="ARBA" id="ARBA00010014"/>
    </source>
</evidence>
<organism evidence="6 7">
    <name type="scientific">Halomarina salina</name>
    <dbReference type="NCBI Taxonomy" id="1872699"/>
    <lineage>
        <taxon>Archaea</taxon>
        <taxon>Methanobacteriati</taxon>
        <taxon>Methanobacteriota</taxon>
        <taxon>Stenosarchaea group</taxon>
        <taxon>Halobacteria</taxon>
        <taxon>Halobacteriales</taxon>
        <taxon>Natronomonadaceae</taxon>
        <taxon>Halomarina</taxon>
    </lineage>
</organism>
<keyword evidence="2 4" id="KW-0689">Ribosomal protein</keyword>
<dbReference type="InterPro" id="IPR027548">
    <property type="entry name" value="Ribosomal_eS19_archaeal"/>
</dbReference>
<keyword evidence="7" id="KW-1185">Reference proteome</keyword>
<keyword evidence="3 4" id="KW-0687">Ribonucleoprotein</keyword>
<gene>
    <name evidence="4" type="primary">rps19e</name>
    <name evidence="6" type="ORF">ACFPYI_12900</name>
</gene>
<dbReference type="GO" id="GO:0005840">
    <property type="term" value="C:ribosome"/>
    <property type="evidence" value="ECO:0007669"/>
    <property type="project" value="UniProtKB-KW"/>
</dbReference>
<dbReference type="Pfam" id="PF01090">
    <property type="entry name" value="Ribosomal_S19e"/>
    <property type="match status" value="1"/>
</dbReference>
<dbReference type="NCBIfam" id="NF006811">
    <property type="entry name" value="PRK09333.1"/>
    <property type="match status" value="1"/>
</dbReference>
<dbReference type="SMART" id="SM01413">
    <property type="entry name" value="Ribosomal_S19e"/>
    <property type="match status" value="1"/>
</dbReference>
<evidence type="ECO:0000313" key="6">
    <source>
        <dbReference type="EMBL" id="MFC5972232.1"/>
    </source>
</evidence>
<sequence>MTTFYDVPADDLIEAVAEELDLEEPEWAAYSKTGVSRELPPEQEDFWNVRAASILRTIAKDQPVGVERLRSRYGGSKQGSTRYRVRPDQKTGSSGKIIRTMLQQLEEAGYVQIAEGEGRRISGEGRALLDNTASEVLEDLDRPELERYA</sequence>
<comment type="similarity">
    <text evidence="1 4">Belongs to the eukaryotic ribosomal protein eS19 family.</text>
</comment>
<comment type="subunit">
    <text evidence="4">Part of the 30S ribosomal subunit.</text>
</comment>
<dbReference type="Proteomes" id="UP001596099">
    <property type="component" value="Unassembled WGS sequence"/>
</dbReference>
<dbReference type="PANTHER" id="PTHR11710">
    <property type="entry name" value="40S RIBOSOMAL PROTEIN S19"/>
    <property type="match status" value="1"/>
</dbReference>
<dbReference type="InterPro" id="IPR001266">
    <property type="entry name" value="Ribosomal_eS19"/>
</dbReference>
<dbReference type="InterPro" id="IPR036388">
    <property type="entry name" value="WH-like_DNA-bd_sf"/>
</dbReference>
<evidence type="ECO:0000313" key="7">
    <source>
        <dbReference type="Proteomes" id="UP001596099"/>
    </source>
</evidence>
<evidence type="ECO:0000256" key="5">
    <source>
        <dbReference type="SAM" id="MobiDB-lite"/>
    </source>
</evidence>
<proteinExistence type="inferred from homology"/>
<dbReference type="GO" id="GO:0006412">
    <property type="term" value="P:translation"/>
    <property type="evidence" value="ECO:0007669"/>
    <property type="project" value="UniProtKB-UniRule"/>
</dbReference>
<name>A0ABD5RNJ4_9EURY</name>
<dbReference type="PANTHER" id="PTHR11710:SF0">
    <property type="entry name" value="40S RIBOSOMAL PROTEIN S19"/>
    <property type="match status" value="1"/>
</dbReference>
<comment type="function">
    <text evidence="4">May be involved in maturation of the 30S ribosomal subunit.</text>
</comment>
<dbReference type="Gene3D" id="1.10.10.10">
    <property type="entry name" value="Winged helix-like DNA-binding domain superfamily/Winged helix DNA-binding domain"/>
    <property type="match status" value="1"/>
</dbReference>
<reference evidence="6 7" key="1">
    <citation type="journal article" date="2019" name="Int. J. Syst. Evol. Microbiol.">
        <title>The Global Catalogue of Microorganisms (GCM) 10K type strain sequencing project: providing services to taxonomists for standard genome sequencing and annotation.</title>
        <authorList>
            <consortium name="The Broad Institute Genomics Platform"/>
            <consortium name="The Broad Institute Genome Sequencing Center for Infectious Disease"/>
            <person name="Wu L."/>
            <person name="Ma J."/>
        </authorList>
    </citation>
    <scope>NUCLEOTIDE SEQUENCE [LARGE SCALE GENOMIC DNA]</scope>
    <source>
        <strain evidence="6 7">CGMCC 1.12543</strain>
    </source>
</reference>
<dbReference type="InterPro" id="IPR036390">
    <property type="entry name" value="WH_DNA-bd_sf"/>
</dbReference>
<evidence type="ECO:0000256" key="4">
    <source>
        <dbReference type="HAMAP-Rule" id="MF_01474"/>
    </source>
</evidence>
<dbReference type="EMBL" id="JBHSQH010000001">
    <property type="protein sequence ID" value="MFC5972232.1"/>
    <property type="molecule type" value="Genomic_DNA"/>
</dbReference>
<dbReference type="SUPFAM" id="SSF46785">
    <property type="entry name" value="Winged helix' DNA-binding domain"/>
    <property type="match status" value="1"/>
</dbReference>
<feature type="region of interest" description="Disordered" evidence="5">
    <location>
        <begin position="72"/>
        <end position="94"/>
    </location>
</feature>
<dbReference type="AlphaFoldDB" id="A0ABD5RNJ4"/>
<evidence type="ECO:0000256" key="2">
    <source>
        <dbReference type="ARBA" id="ARBA00022980"/>
    </source>
</evidence>
<accession>A0ABD5RNJ4</accession>
<dbReference type="HAMAP" id="MF_01474">
    <property type="entry name" value="Ribosomal_eS19"/>
    <property type="match status" value="1"/>
</dbReference>
<dbReference type="GO" id="GO:1990904">
    <property type="term" value="C:ribonucleoprotein complex"/>
    <property type="evidence" value="ECO:0007669"/>
    <property type="project" value="UniProtKB-KW"/>
</dbReference>
<comment type="caution">
    <text evidence="6">The sequence shown here is derived from an EMBL/GenBank/DDBJ whole genome shotgun (WGS) entry which is preliminary data.</text>
</comment>
<dbReference type="RefSeq" id="WP_247415342.1">
    <property type="nucleotide sequence ID" value="NZ_JALLGW010000001.1"/>
</dbReference>
<evidence type="ECO:0000256" key="3">
    <source>
        <dbReference type="ARBA" id="ARBA00023274"/>
    </source>
</evidence>
<protein>
    <recommendedName>
        <fullName evidence="4">Small ribosomal subunit protein eS19</fullName>
    </recommendedName>
</protein>